<accession>A0A0B1S3K4</accession>
<protein>
    <submittedName>
        <fullName evidence="2">Uncharacterized protein</fullName>
    </submittedName>
</protein>
<dbReference type="AlphaFoldDB" id="A0A0B1S3K4"/>
<feature type="compositionally biased region" description="Polar residues" evidence="1">
    <location>
        <begin position="37"/>
        <end position="59"/>
    </location>
</feature>
<evidence type="ECO:0000313" key="2">
    <source>
        <dbReference type="EMBL" id="KHJ77795.1"/>
    </source>
</evidence>
<gene>
    <name evidence="2" type="ORF">OESDEN_22585</name>
</gene>
<reference evidence="2 3" key="1">
    <citation type="submission" date="2014-03" db="EMBL/GenBank/DDBJ databases">
        <title>Draft genome of the hookworm Oesophagostomum dentatum.</title>
        <authorList>
            <person name="Mitreva M."/>
        </authorList>
    </citation>
    <scope>NUCLEOTIDE SEQUENCE [LARGE SCALE GENOMIC DNA]</scope>
    <source>
        <strain evidence="2 3">OD-Hann</strain>
    </source>
</reference>
<dbReference type="EMBL" id="KN610410">
    <property type="protein sequence ID" value="KHJ77795.1"/>
    <property type="molecule type" value="Genomic_DNA"/>
</dbReference>
<proteinExistence type="predicted"/>
<organism evidence="2 3">
    <name type="scientific">Oesophagostomum dentatum</name>
    <name type="common">Nodular worm</name>
    <dbReference type="NCBI Taxonomy" id="61180"/>
    <lineage>
        <taxon>Eukaryota</taxon>
        <taxon>Metazoa</taxon>
        <taxon>Ecdysozoa</taxon>
        <taxon>Nematoda</taxon>
        <taxon>Chromadorea</taxon>
        <taxon>Rhabditida</taxon>
        <taxon>Rhabditina</taxon>
        <taxon>Rhabditomorpha</taxon>
        <taxon>Strongyloidea</taxon>
        <taxon>Strongylidae</taxon>
        <taxon>Oesophagostomum</taxon>
    </lineage>
</organism>
<feature type="non-terminal residue" evidence="2">
    <location>
        <position position="59"/>
    </location>
</feature>
<sequence>MKLLDIAKAEKRRKAAKERRDALWTANGEHNKKKTIFGNTSNANSTSSWPSLSKSALAP</sequence>
<dbReference type="Proteomes" id="UP000053660">
    <property type="component" value="Unassembled WGS sequence"/>
</dbReference>
<name>A0A0B1S3K4_OESDE</name>
<evidence type="ECO:0000256" key="1">
    <source>
        <dbReference type="SAM" id="MobiDB-lite"/>
    </source>
</evidence>
<keyword evidence="3" id="KW-1185">Reference proteome</keyword>
<feature type="region of interest" description="Disordered" evidence="1">
    <location>
        <begin position="1"/>
        <end position="59"/>
    </location>
</feature>
<evidence type="ECO:0000313" key="3">
    <source>
        <dbReference type="Proteomes" id="UP000053660"/>
    </source>
</evidence>